<evidence type="ECO:0000313" key="2">
    <source>
        <dbReference type="EMBL" id="CEK83948.1"/>
    </source>
</evidence>
<feature type="compositionally biased region" description="Polar residues" evidence="1">
    <location>
        <begin position="47"/>
        <end position="62"/>
    </location>
</feature>
<dbReference type="AlphaFoldDB" id="A0A0B7ASX5"/>
<protein>
    <submittedName>
        <fullName evidence="2">Uncharacterized protein</fullName>
    </submittedName>
</protein>
<sequence>MPYIKSNIKYELTIWCTALYYLMRFICNFCVRSNIETNLHLLFQKTDTLEGSHSPPGSSHMTSGAEGNGDSGYEAESRPEITEDDITPETLGDDESDHRQFFSFHVPELHVDNSSDMSELRAKERLLQEGTEV</sequence>
<accession>A0A0B7ASX5</accession>
<organism evidence="2">
    <name type="scientific">Arion vulgaris</name>
    <dbReference type="NCBI Taxonomy" id="1028688"/>
    <lineage>
        <taxon>Eukaryota</taxon>
        <taxon>Metazoa</taxon>
        <taxon>Spiralia</taxon>
        <taxon>Lophotrochozoa</taxon>
        <taxon>Mollusca</taxon>
        <taxon>Gastropoda</taxon>
        <taxon>Heterobranchia</taxon>
        <taxon>Euthyneura</taxon>
        <taxon>Panpulmonata</taxon>
        <taxon>Eupulmonata</taxon>
        <taxon>Stylommatophora</taxon>
        <taxon>Helicina</taxon>
        <taxon>Arionoidea</taxon>
        <taxon>Arionidae</taxon>
        <taxon>Arion</taxon>
    </lineage>
</organism>
<evidence type="ECO:0000256" key="1">
    <source>
        <dbReference type="SAM" id="MobiDB-lite"/>
    </source>
</evidence>
<feature type="compositionally biased region" description="Acidic residues" evidence="1">
    <location>
        <begin position="82"/>
        <end position="95"/>
    </location>
</feature>
<reference evidence="2" key="1">
    <citation type="submission" date="2014-12" db="EMBL/GenBank/DDBJ databases">
        <title>Insight into the proteome of Arion vulgaris.</title>
        <authorList>
            <person name="Aradska J."/>
            <person name="Bulat T."/>
            <person name="Smidak R."/>
            <person name="Sarate P."/>
            <person name="Gangsoo J."/>
            <person name="Sialana F."/>
            <person name="Bilban M."/>
            <person name="Lubec G."/>
        </authorList>
    </citation>
    <scope>NUCLEOTIDE SEQUENCE</scope>
    <source>
        <tissue evidence="2">Skin</tissue>
    </source>
</reference>
<dbReference type="EMBL" id="HACG01037083">
    <property type="protein sequence ID" value="CEK83948.1"/>
    <property type="molecule type" value="Transcribed_RNA"/>
</dbReference>
<gene>
    <name evidence="2" type="primary">ORF139918</name>
</gene>
<proteinExistence type="predicted"/>
<feature type="region of interest" description="Disordered" evidence="1">
    <location>
        <begin position="47"/>
        <end position="97"/>
    </location>
</feature>
<name>A0A0B7ASX5_9EUPU</name>